<reference evidence="2 3" key="1">
    <citation type="submission" date="2014-03" db="EMBL/GenBank/DDBJ databases">
        <title>Genomics of Bifidobacteria.</title>
        <authorList>
            <person name="Ventura M."/>
            <person name="Milani C."/>
            <person name="Lugli G.A."/>
        </authorList>
    </citation>
    <scope>NUCLEOTIDE SEQUENCE [LARGE SCALE GENOMIC DNA]</scope>
    <source>
        <strain evidence="2 3">DSM 22767</strain>
    </source>
</reference>
<protein>
    <submittedName>
        <fullName evidence="2">Uncharacterized protein</fullName>
    </submittedName>
</protein>
<organism evidence="2 3">
    <name type="scientific">Bifidobacterium bohemicum DSM 22767</name>
    <dbReference type="NCBI Taxonomy" id="1437606"/>
    <lineage>
        <taxon>Bacteria</taxon>
        <taxon>Bacillati</taxon>
        <taxon>Actinomycetota</taxon>
        <taxon>Actinomycetes</taxon>
        <taxon>Bifidobacteriales</taxon>
        <taxon>Bifidobacteriaceae</taxon>
        <taxon>Bifidobacterium</taxon>
    </lineage>
</organism>
<keyword evidence="3" id="KW-1185">Reference proteome</keyword>
<accession>A0A086ZEE9</accession>
<feature type="region of interest" description="Disordered" evidence="1">
    <location>
        <begin position="252"/>
        <end position="287"/>
    </location>
</feature>
<proteinExistence type="predicted"/>
<dbReference type="AlphaFoldDB" id="A0A086ZEE9"/>
<name>A0A086ZEE9_9BIFI</name>
<evidence type="ECO:0000313" key="3">
    <source>
        <dbReference type="Proteomes" id="UP000029096"/>
    </source>
</evidence>
<dbReference type="STRING" id="1437606.BBOH_1630"/>
<feature type="compositionally biased region" description="Low complexity" evidence="1">
    <location>
        <begin position="257"/>
        <end position="278"/>
    </location>
</feature>
<dbReference type="EMBL" id="JGYP01000005">
    <property type="protein sequence ID" value="KFI44899.1"/>
    <property type="molecule type" value="Genomic_DNA"/>
</dbReference>
<dbReference type="eggNOG" id="ENOG5031XYD">
    <property type="taxonomic scope" value="Bacteria"/>
</dbReference>
<dbReference type="Proteomes" id="UP000029096">
    <property type="component" value="Unassembled WGS sequence"/>
</dbReference>
<evidence type="ECO:0000256" key="1">
    <source>
        <dbReference type="SAM" id="MobiDB-lite"/>
    </source>
</evidence>
<comment type="caution">
    <text evidence="2">The sequence shown here is derived from an EMBL/GenBank/DDBJ whole genome shotgun (WGS) entry which is preliminary data.</text>
</comment>
<gene>
    <name evidence="2" type="ORF">BBOH_1630</name>
</gene>
<evidence type="ECO:0000313" key="2">
    <source>
        <dbReference type="EMBL" id="KFI44899.1"/>
    </source>
</evidence>
<sequence>MQTRTTLFTQRSALIWRTIAVIFAVTFVTGLTPVPAAAASEGIREAEASAAESAESCQDASRWLEIDLGDLAPGNPTAARYLAGSAAARTWLDVAANCPSRFGEGVMKSAQLRHTSDIWAQKSGFATSPVNEAHENLNEIARLDVPDEALTQMALAEDRAGFEVGVLAARNNPDATLALSDAHKAVAERLISLAGGDGRTGADDPRRKVYNVSALLAHPYAIEDPATKLTAPTLAVIEMICARADVEALNDTTGKNGKAAPSSKPSTPGSPTTHPASPDNQSSVEDPTATVKLATLIASRAYFAMTLGYPATDAALFKQ</sequence>